<keyword evidence="6" id="KW-0460">Magnesium</keyword>
<dbReference type="GO" id="GO:0032259">
    <property type="term" value="P:methylation"/>
    <property type="evidence" value="ECO:0007669"/>
    <property type="project" value="UniProtKB-KW"/>
</dbReference>
<comment type="similarity">
    <text evidence="1">Belongs to the TSR2 family.</text>
</comment>
<dbReference type="AlphaFoldDB" id="A0AAV0RBB6"/>
<dbReference type="EMBL" id="CAMGYJ010000010">
    <property type="protein sequence ID" value="CAI0554858.1"/>
    <property type="molecule type" value="Genomic_DNA"/>
</dbReference>
<dbReference type="GO" id="GO:0006364">
    <property type="term" value="P:rRNA processing"/>
    <property type="evidence" value="ECO:0007669"/>
    <property type="project" value="UniProtKB-KW"/>
</dbReference>
<organism evidence="8 9">
    <name type="scientific">Linum tenue</name>
    <dbReference type="NCBI Taxonomy" id="586396"/>
    <lineage>
        <taxon>Eukaryota</taxon>
        <taxon>Viridiplantae</taxon>
        <taxon>Streptophyta</taxon>
        <taxon>Embryophyta</taxon>
        <taxon>Tracheophyta</taxon>
        <taxon>Spermatophyta</taxon>
        <taxon>Magnoliopsida</taxon>
        <taxon>eudicotyledons</taxon>
        <taxon>Gunneridae</taxon>
        <taxon>Pentapetalae</taxon>
        <taxon>rosids</taxon>
        <taxon>fabids</taxon>
        <taxon>Malpighiales</taxon>
        <taxon>Linaceae</taxon>
        <taxon>Linum</taxon>
    </lineage>
</organism>
<feature type="compositionally biased region" description="Acidic residues" evidence="7">
    <location>
        <begin position="142"/>
        <end position="157"/>
    </location>
</feature>
<gene>
    <name evidence="8" type="ORF">LITE_LOCUS47353</name>
</gene>
<dbReference type="Gene3D" id="1.10.1200.270">
    <property type="entry name" value="Methyltransferase, alpha-helical capping domain"/>
    <property type="match status" value="1"/>
</dbReference>
<comment type="caution">
    <text evidence="8">The sequence shown here is derived from an EMBL/GenBank/DDBJ whole genome shotgun (WGS) entry which is preliminary data.</text>
</comment>
<feature type="region of interest" description="Disordered" evidence="7">
    <location>
        <begin position="124"/>
        <end position="196"/>
    </location>
</feature>
<keyword evidence="2" id="KW-0698">rRNA processing</keyword>
<evidence type="ECO:0000256" key="6">
    <source>
        <dbReference type="ARBA" id="ARBA00022842"/>
    </source>
</evidence>
<keyword evidence="9" id="KW-1185">Reference proteome</keyword>
<dbReference type="InterPro" id="IPR042086">
    <property type="entry name" value="MeTrfase_capping"/>
</dbReference>
<dbReference type="Pfam" id="PF03492">
    <property type="entry name" value="Methyltransf_7"/>
    <property type="match status" value="1"/>
</dbReference>
<name>A0AAV0RBB6_9ROSI</name>
<dbReference type="Gene3D" id="3.40.50.150">
    <property type="entry name" value="Vaccinia Virus protein VP39"/>
    <property type="match status" value="1"/>
</dbReference>
<dbReference type="Pfam" id="PF10273">
    <property type="entry name" value="WGG"/>
    <property type="match status" value="1"/>
</dbReference>
<dbReference type="InterPro" id="IPR029063">
    <property type="entry name" value="SAM-dependent_MTases_sf"/>
</dbReference>
<dbReference type="InterPro" id="IPR005299">
    <property type="entry name" value="MeTrfase_7"/>
</dbReference>
<keyword evidence="5" id="KW-0479">Metal-binding</keyword>
<evidence type="ECO:0000313" key="9">
    <source>
        <dbReference type="Proteomes" id="UP001154282"/>
    </source>
</evidence>
<dbReference type="Proteomes" id="UP001154282">
    <property type="component" value="Unassembled WGS sequence"/>
</dbReference>
<evidence type="ECO:0000256" key="5">
    <source>
        <dbReference type="ARBA" id="ARBA00022723"/>
    </source>
</evidence>
<accession>A0AAV0RBB6</accession>
<dbReference type="GO" id="GO:0046872">
    <property type="term" value="F:metal ion binding"/>
    <property type="evidence" value="ECO:0007669"/>
    <property type="project" value="UniProtKB-KW"/>
</dbReference>
<evidence type="ECO:0000256" key="2">
    <source>
        <dbReference type="ARBA" id="ARBA00022552"/>
    </source>
</evidence>
<reference evidence="8" key="1">
    <citation type="submission" date="2022-08" db="EMBL/GenBank/DDBJ databases">
        <authorList>
            <person name="Gutierrez-Valencia J."/>
        </authorList>
    </citation>
    <scope>NUCLEOTIDE SEQUENCE</scope>
</reference>
<keyword evidence="4" id="KW-0808">Transferase</keyword>
<evidence type="ECO:0000256" key="1">
    <source>
        <dbReference type="ARBA" id="ARBA00006524"/>
    </source>
</evidence>
<evidence type="ECO:0000256" key="7">
    <source>
        <dbReference type="SAM" id="MobiDB-lite"/>
    </source>
</evidence>
<proteinExistence type="inferred from homology"/>
<feature type="compositionally biased region" description="Polar residues" evidence="7">
    <location>
        <begin position="176"/>
        <end position="186"/>
    </location>
</feature>
<evidence type="ECO:0000256" key="3">
    <source>
        <dbReference type="ARBA" id="ARBA00022603"/>
    </source>
</evidence>
<dbReference type="InterPro" id="IPR019398">
    <property type="entry name" value="Pre-rRNA_process_TSR2"/>
</dbReference>
<keyword evidence="3" id="KW-0489">Methyltransferase</keyword>
<dbReference type="PANTHER" id="PTHR31009">
    <property type="entry name" value="S-ADENOSYL-L-METHIONINE:CARBOXYL METHYLTRANSFERASE FAMILY PROTEIN"/>
    <property type="match status" value="1"/>
</dbReference>
<sequence length="596" mass="65845">MNGGGDAQNGPAKQLTAESLPVFNEGVYLILSRWSALQLAIEEEWAGRRSRQLADQLASDIFSWFTQAKAEPLYIDDLENVLDEGMLSLNCEIDDGSVEEVAEKLMIMHEECLEGDYSSVEKLRRAGPAAGTQQHIRQAGNDDNDDSSEDGSDDEGDMMPGSRSNMAVDSPVPQPRASSENRPNESQMEDDGWTTDSTRVSFWVPESILNSSTTEMVVEDESNEMQKVFHMKGGLGEESYALNSKSQSAYLSRAMQVLDQAVLDLCTAGFPANSFNIADLGCSSGPNSLVAAAQITGIIHQKSSQLGRTPPEFSVFLNDLPGNDFNTVFNSLPSFQEKLKTEHGQDFGPCYVSGVPGSFYGRLFPSNSLHFVHSGQCLHWLSQVPPELRDKQDPLINKGKVFISRTSSPAVIDAYKSQFQKDFCAFLQARSEEVVAGGRMVLQFRGRRLEDPAPDESCLLWDYLGLAFQELVSEGLIPEGKLDTYNTPYYEAYTEDVRDEIEREGSFAVDRLETIVIPWDGCNGGGTQYDRATTARNMGKAIRAVNEAMIRSHFGGGDVEFVDRLFQKFGRIMVDDSKEVEHVSIVVSVIKKQSTV</sequence>
<protein>
    <submittedName>
        <fullName evidence="8">Uncharacterized protein</fullName>
    </submittedName>
</protein>
<dbReference type="GO" id="GO:0008168">
    <property type="term" value="F:methyltransferase activity"/>
    <property type="evidence" value="ECO:0007669"/>
    <property type="project" value="UniProtKB-KW"/>
</dbReference>
<dbReference type="SUPFAM" id="SSF53335">
    <property type="entry name" value="S-adenosyl-L-methionine-dependent methyltransferases"/>
    <property type="match status" value="1"/>
</dbReference>
<evidence type="ECO:0000313" key="8">
    <source>
        <dbReference type="EMBL" id="CAI0554858.1"/>
    </source>
</evidence>
<evidence type="ECO:0000256" key="4">
    <source>
        <dbReference type="ARBA" id="ARBA00022679"/>
    </source>
</evidence>